<feature type="compositionally biased region" description="Basic and acidic residues" evidence="9">
    <location>
        <begin position="399"/>
        <end position="411"/>
    </location>
</feature>
<reference evidence="13" key="2">
    <citation type="submission" date="2020-04" db="EMBL/GenBank/DDBJ databases">
        <authorList>
            <consortium name="NCBI Genome Project"/>
        </authorList>
    </citation>
    <scope>NUCLEOTIDE SEQUENCE</scope>
    <source>
        <strain evidence="13">CBS 342.82</strain>
    </source>
</reference>
<dbReference type="GO" id="GO:0000785">
    <property type="term" value="C:chromatin"/>
    <property type="evidence" value="ECO:0007669"/>
    <property type="project" value="TreeGrafter"/>
</dbReference>
<evidence type="ECO:0008006" key="14">
    <source>
        <dbReference type="Google" id="ProtNLM"/>
    </source>
</evidence>
<feature type="region of interest" description="Disordered" evidence="9">
    <location>
        <begin position="395"/>
        <end position="424"/>
    </location>
</feature>
<feature type="region of interest" description="Disordered" evidence="9">
    <location>
        <begin position="82"/>
        <end position="127"/>
    </location>
</feature>
<feature type="non-terminal residue" evidence="13">
    <location>
        <position position="508"/>
    </location>
</feature>
<evidence type="ECO:0000256" key="4">
    <source>
        <dbReference type="ARBA" id="ARBA00022723"/>
    </source>
</evidence>
<dbReference type="Gene3D" id="3.30.40.10">
    <property type="entry name" value="Zinc/RING finger domain, C3HC4 (zinc finger)"/>
    <property type="match status" value="1"/>
</dbReference>
<feature type="compositionally biased region" description="Polar residues" evidence="9">
    <location>
        <begin position="461"/>
        <end position="481"/>
    </location>
</feature>
<accession>A0A6J3M3M4</accession>
<name>A0A6J3M3M4_9PEZI</name>
<keyword evidence="12" id="KW-1185">Reference proteome</keyword>
<dbReference type="Pfam" id="PF02891">
    <property type="entry name" value="zf-MIZ"/>
    <property type="match status" value="1"/>
</dbReference>
<keyword evidence="7" id="KW-0862">Zinc</keyword>
<dbReference type="InterPro" id="IPR023321">
    <property type="entry name" value="PINIT"/>
</dbReference>
<dbReference type="RefSeq" id="XP_033459662.1">
    <property type="nucleotide sequence ID" value="XM_033601381.1"/>
</dbReference>
<dbReference type="PANTHER" id="PTHR10782">
    <property type="entry name" value="ZINC FINGER MIZ DOMAIN-CONTAINING PROTEIN"/>
    <property type="match status" value="1"/>
</dbReference>
<evidence type="ECO:0000256" key="6">
    <source>
        <dbReference type="ARBA" id="ARBA00022786"/>
    </source>
</evidence>
<gene>
    <name evidence="13" type="ORF">K489DRAFT_319371</name>
</gene>
<keyword evidence="5 8" id="KW-0863">Zinc-finger</keyword>
<dbReference type="GO" id="GO:0016925">
    <property type="term" value="P:protein sumoylation"/>
    <property type="evidence" value="ECO:0007669"/>
    <property type="project" value="UniProtKB-UniPathway"/>
</dbReference>
<feature type="compositionally biased region" description="Polar residues" evidence="9">
    <location>
        <begin position="100"/>
        <end position="111"/>
    </location>
</feature>
<evidence type="ECO:0000256" key="9">
    <source>
        <dbReference type="SAM" id="MobiDB-lite"/>
    </source>
</evidence>
<dbReference type="InterPro" id="IPR038654">
    <property type="entry name" value="PINIT_sf"/>
</dbReference>
<evidence type="ECO:0000313" key="12">
    <source>
        <dbReference type="Proteomes" id="UP000504637"/>
    </source>
</evidence>
<dbReference type="Proteomes" id="UP000504637">
    <property type="component" value="Unplaced"/>
</dbReference>
<evidence type="ECO:0000256" key="1">
    <source>
        <dbReference type="ARBA" id="ARBA00004718"/>
    </source>
</evidence>
<feature type="region of interest" description="Disordered" evidence="9">
    <location>
        <begin position="461"/>
        <end position="508"/>
    </location>
</feature>
<comment type="pathway">
    <text evidence="1">Protein modification; protein sumoylation.</text>
</comment>
<evidence type="ECO:0000259" key="10">
    <source>
        <dbReference type="PROSITE" id="PS51044"/>
    </source>
</evidence>
<evidence type="ECO:0000256" key="5">
    <source>
        <dbReference type="ARBA" id="ARBA00022771"/>
    </source>
</evidence>
<dbReference type="OrthoDB" id="28127at2759"/>
<dbReference type="Pfam" id="PF14324">
    <property type="entry name" value="PINIT"/>
    <property type="match status" value="1"/>
</dbReference>
<dbReference type="AlphaFoldDB" id="A0A6J3M3M4"/>
<dbReference type="Gene3D" id="2.60.120.780">
    <property type="entry name" value="PINIT domain"/>
    <property type="match status" value="1"/>
</dbReference>
<evidence type="ECO:0000259" key="11">
    <source>
        <dbReference type="PROSITE" id="PS51466"/>
    </source>
</evidence>
<keyword evidence="3" id="KW-0808">Transferase</keyword>
<keyword evidence="6" id="KW-0833">Ubl conjugation pathway</keyword>
<dbReference type="GO" id="GO:0008270">
    <property type="term" value="F:zinc ion binding"/>
    <property type="evidence" value="ECO:0007669"/>
    <property type="project" value="UniProtKB-KW"/>
</dbReference>
<evidence type="ECO:0000256" key="2">
    <source>
        <dbReference type="ARBA" id="ARBA00005383"/>
    </source>
</evidence>
<reference evidence="13" key="1">
    <citation type="submission" date="2020-01" db="EMBL/GenBank/DDBJ databases">
        <authorList>
            <consortium name="DOE Joint Genome Institute"/>
            <person name="Haridas S."/>
            <person name="Albert R."/>
            <person name="Binder M."/>
            <person name="Bloem J."/>
            <person name="Labutti K."/>
            <person name="Salamov A."/>
            <person name="Andreopoulos B."/>
            <person name="Baker S.E."/>
            <person name="Barry K."/>
            <person name="Bills G."/>
            <person name="Bluhm B.H."/>
            <person name="Cannon C."/>
            <person name="Castanera R."/>
            <person name="Culley D.E."/>
            <person name="Daum C."/>
            <person name="Ezra D."/>
            <person name="Gonzalez J.B."/>
            <person name="Henrissat B."/>
            <person name="Kuo A."/>
            <person name="Liang C."/>
            <person name="Lipzen A."/>
            <person name="Lutzoni F."/>
            <person name="Magnuson J."/>
            <person name="Mondo S."/>
            <person name="Nolan M."/>
            <person name="Ohm R."/>
            <person name="Pangilinan J."/>
            <person name="Park H.-J."/>
            <person name="Ramirez L."/>
            <person name="Alfaro M."/>
            <person name="Sun H."/>
            <person name="Tritt A."/>
            <person name="Yoshinaga Y."/>
            <person name="Zwiers L.-H."/>
            <person name="Turgeon B.G."/>
            <person name="Goodwin S.B."/>
            <person name="Spatafora J.W."/>
            <person name="Crous P.W."/>
            <person name="Grigoriev I.V."/>
        </authorList>
    </citation>
    <scope>NUCLEOTIDE SEQUENCE</scope>
    <source>
        <strain evidence="13">CBS 342.82</strain>
    </source>
</reference>
<dbReference type="InterPro" id="IPR013083">
    <property type="entry name" value="Znf_RING/FYVE/PHD"/>
</dbReference>
<organism evidence="13">
    <name type="scientific">Dissoconium aciculare CBS 342.82</name>
    <dbReference type="NCBI Taxonomy" id="1314786"/>
    <lineage>
        <taxon>Eukaryota</taxon>
        <taxon>Fungi</taxon>
        <taxon>Dikarya</taxon>
        <taxon>Ascomycota</taxon>
        <taxon>Pezizomycotina</taxon>
        <taxon>Dothideomycetes</taxon>
        <taxon>Dothideomycetidae</taxon>
        <taxon>Mycosphaerellales</taxon>
        <taxon>Dissoconiaceae</taxon>
        <taxon>Dissoconium</taxon>
    </lineage>
</organism>
<dbReference type="GO" id="GO:0061665">
    <property type="term" value="F:SUMO ligase activity"/>
    <property type="evidence" value="ECO:0007669"/>
    <property type="project" value="TreeGrafter"/>
</dbReference>
<feature type="domain" description="SP-RING-type" evidence="10">
    <location>
        <begin position="304"/>
        <end position="389"/>
    </location>
</feature>
<feature type="domain" description="PINIT" evidence="11">
    <location>
        <begin position="114"/>
        <end position="275"/>
    </location>
</feature>
<evidence type="ECO:0000313" key="13">
    <source>
        <dbReference type="RefSeq" id="XP_033459662.1"/>
    </source>
</evidence>
<proteinExistence type="inferred from homology"/>
<evidence type="ECO:0000256" key="3">
    <source>
        <dbReference type="ARBA" id="ARBA00022679"/>
    </source>
</evidence>
<dbReference type="PANTHER" id="PTHR10782:SF4">
    <property type="entry name" value="TONALLI, ISOFORM E"/>
    <property type="match status" value="1"/>
</dbReference>
<dbReference type="InterPro" id="IPR004181">
    <property type="entry name" value="Znf_MIZ"/>
</dbReference>
<sequence>MATANHHLQQQRPIVEARIRTLVNNDLKEICRAHNYQVSGNKAHLQARCIESEMYADNGVVLRKIINDNNQTAFDALSYQISHHGQEPPPSFSHVKTADTGFSSPTTASYSHTHHSRPLPAQGRSALGRLPPPGRLFKPSPFYEIIDNVLPFDYLPEYPQNRNTVNATLRLKEDAVRRLAGDSTLRLLLYCGIDTNLAPNSPPIDISFPSQIEVKINGDDVRSNFKGLKNKPGSTKPADVTDKVRRNTGYGNMIAITYALTTKQYIFGIQLARYCNATTLTERIKQGRFIPKQTVLDEMSKANSDPDIATTSVRMSLKDPISTLRITVPIRSDRCAHNQCFDGSMFMQLQEQAPQWLCPICNRTILFESLRVDKYFEDILNRTPKSTEKVDIEPNGEWHVIDTGDNARDNPPRGPRAAYDDDFDDEDDDVEIVEIKDEPPSATLSNGSFARSMALPAISQMTTPPVSSREASIAQQNTQGTKRPATVMPTVIDLISSDEDEPVRPAKR</sequence>
<dbReference type="PROSITE" id="PS51466">
    <property type="entry name" value="PINIT"/>
    <property type="match status" value="1"/>
</dbReference>
<reference evidence="13" key="3">
    <citation type="submission" date="2025-08" db="UniProtKB">
        <authorList>
            <consortium name="RefSeq"/>
        </authorList>
    </citation>
    <scope>IDENTIFICATION</scope>
    <source>
        <strain evidence="13">CBS 342.82</strain>
    </source>
</reference>
<evidence type="ECO:0000256" key="8">
    <source>
        <dbReference type="PROSITE-ProRule" id="PRU00452"/>
    </source>
</evidence>
<comment type="similarity">
    <text evidence="2">Belongs to the PIAS family.</text>
</comment>
<dbReference type="GeneID" id="54359181"/>
<dbReference type="UniPathway" id="UPA00886"/>
<evidence type="ECO:0000256" key="7">
    <source>
        <dbReference type="ARBA" id="ARBA00022833"/>
    </source>
</evidence>
<dbReference type="PROSITE" id="PS51044">
    <property type="entry name" value="ZF_SP_RING"/>
    <property type="match status" value="1"/>
</dbReference>
<protein>
    <recommendedName>
        <fullName evidence="14">Zf-MIZ-domain-containing protein</fullName>
    </recommendedName>
</protein>
<keyword evidence="4" id="KW-0479">Metal-binding</keyword>